<keyword evidence="2" id="KW-1185">Reference proteome</keyword>
<sequence>MLSVCGPAAAEPAAVRKPEFRLLIGVLTHTDLYERRHLLRMVYGLQLASPGGLAVHMDVRFVFCRLYKDDQLVLVPLEILAHGDVIVLDGCEENLNDGKTYTFLSAVAALYADEP</sequence>
<dbReference type="AlphaFoldDB" id="A0A804U7F6"/>
<name>A0A804U7F6_MAIZE</name>
<dbReference type="UniPathway" id="UPA00378"/>
<organism evidence="1 2">
    <name type="scientific">Zea mays</name>
    <name type="common">Maize</name>
    <dbReference type="NCBI Taxonomy" id="4577"/>
    <lineage>
        <taxon>Eukaryota</taxon>
        <taxon>Viridiplantae</taxon>
        <taxon>Streptophyta</taxon>
        <taxon>Embryophyta</taxon>
        <taxon>Tracheophyta</taxon>
        <taxon>Spermatophyta</taxon>
        <taxon>Magnoliopsida</taxon>
        <taxon>Liliopsida</taxon>
        <taxon>Poales</taxon>
        <taxon>Poaceae</taxon>
        <taxon>PACMAD clade</taxon>
        <taxon>Panicoideae</taxon>
        <taxon>Andropogonodae</taxon>
        <taxon>Andropogoneae</taxon>
        <taxon>Tripsacinae</taxon>
        <taxon>Zea</taxon>
    </lineage>
</organism>
<dbReference type="Proteomes" id="UP000007305">
    <property type="component" value="Chromosome 5"/>
</dbReference>
<evidence type="ECO:0000313" key="2">
    <source>
        <dbReference type="Proteomes" id="UP000007305"/>
    </source>
</evidence>
<reference evidence="1" key="3">
    <citation type="submission" date="2021-05" db="UniProtKB">
        <authorList>
            <consortium name="EnsemblPlants"/>
        </authorList>
    </citation>
    <scope>IDENTIFICATION</scope>
    <source>
        <strain evidence="1">cv. B73</strain>
    </source>
</reference>
<accession>A0A804U7F6</accession>
<protein>
    <submittedName>
        <fullName evidence="1">Uncharacterized protein</fullName>
    </submittedName>
</protein>
<dbReference type="EnsemblPlants" id="Zm00001eb231190_T001">
    <property type="protein sequence ID" value="Zm00001eb231190_P001"/>
    <property type="gene ID" value="Zm00001eb231190"/>
</dbReference>
<proteinExistence type="predicted"/>
<reference evidence="1" key="2">
    <citation type="submission" date="2019-07" db="EMBL/GenBank/DDBJ databases">
        <authorList>
            <person name="Seetharam A."/>
            <person name="Woodhouse M."/>
            <person name="Cannon E."/>
        </authorList>
    </citation>
    <scope>NUCLEOTIDE SEQUENCE [LARGE SCALE GENOMIC DNA]</scope>
    <source>
        <strain evidence="1">cv. B73</strain>
    </source>
</reference>
<evidence type="ECO:0000313" key="1">
    <source>
        <dbReference type="EnsemblPlants" id="Zm00001eb231190_P001"/>
    </source>
</evidence>
<reference evidence="2" key="1">
    <citation type="journal article" date="2009" name="Science">
        <title>The B73 maize genome: complexity, diversity, and dynamics.</title>
        <authorList>
            <person name="Schnable P.S."/>
            <person name="Ware D."/>
            <person name="Fulton R.S."/>
            <person name="Stein J.C."/>
            <person name="Wei F."/>
            <person name="Pasternak S."/>
            <person name="Liang C."/>
            <person name="Zhang J."/>
            <person name="Fulton L."/>
            <person name="Graves T.A."/>
            <person name="Minx P."/>
            <person name="Reily A.D."/>
            <person name="Courtney L."/>
            <person name="Kruchowski S.S."/>
            <person name="Tomlinson C."/>
            <person name="Strong C."/>
            <person name="Delehaunty K."/>
            <person name="Fronick C."/>
            <person name="Courtney B."/>
            <person name="Rock S.M."/>
            <person name="Belter E."/>
            <person name="Du F."/>
            <person name="Kim K."/>
            <person name="Abbott R.M."/>
            <person name="Cotton M."/>
            <person name="Levy A."/>
            <person name="Marchetto P."/>
            <person name="Ochoa K."/>
            <person name="Jackson S.M."/>
            <person name="Gillam B."/>
            <person name="Chen W."/>
            <person name="Yan L."/>
            <person name="Higginbotham J."/>
            <person name="Cardenas M."/>
            <person name="Waligorski J."/>
            <person name="Applebaum E."/>
            <person name="Phelps L."/>
            <person name="Falcone J."/>
            <person name="Kanchi K."/>
            <person name="Thane T."/>
            <person name="Scimone A."/>
            <person name="Thane N."/>
            <person name="Henke J."/>
            <person name="Wang T."/>
            <person name="Ruppert J."/>
            <person name="Shah N."/>
            <person name="Rotter K."/>
            <person name="Hodges J."/>
            <person name="Ingenthron E."/>
            <person name="Cordes M."/>
            <person name="Kohlberg S."/>
            <person name="Sgro J."/>
            <person name="Delgado B."/>
            <person name="Mead K."/>
            <person name="Chinwalla A."/>
            <person name="Leonard S."/>
            <person name="Crouse K."/>
            <person name="Collura K."/>
            <person name="Kudrna D."/>
            <person name="Currie J."/>
            <person name="He R."/>
            <person name="Angelova A."/>
            <person name="Rajasekar S."/>
            <person name="Mueller T."/>
            <person name="Lomeli R."/>
            <person name="Scara G."/>
            <person name="Ko A."/>
            <person name="Delaney K."/>
            <person name="Wissotski M."/>
            <person name="Lopez G."/>
            <person name="Campos D."/>
            <person name="Braidotti M."/>
            <person name="Ashley E."/>
            <person name="Golser W."/>
            <person name="Kim H."/>
            <person name="Lee S."/>
            <person name="Lin J."/>
            <person name="Dujmic Z."/>
            <person name="Kim W."/>
            <person name="Talag J."/>
            <person name="Zuccolo A."/>
            <person name="Fan C."/>
            <person name="Sebastian A."/>
            <person name="Kramer M."/>
            <person name="Spiegel L."/>
            <person name="Nascimento L."/>
            <person name="Zutavern T."/>
            <person name="Miller B."/>
            <person name="Ambroise C."/>
            <person name="Muller S."/>
            <person name="Spooner W."/>
            <person name="Narechania A."/>
            <person name="Ren L."/>
            <person name="Wei S."/>
            <person name="Kumari S."/>
            <person name="Faga B."/>
            <person name="Levy M.J."/>
            <person name="McMahan L."/>
            <person name="Van Buren P."/>
            <person name="Vaughn M.W."/>
            <person name="Ying K."/>
            <person name="Yeh C.-T."/>
            <person name="Emrich S.J."/>
            <person name="Jia Y."/>
            <person name="Kalyanaraman A."/>
            <person name="Hsia A.-P."/>
            <person name="Barbazuk W.B."/>
            <person name="Baucom R.S."/>
            <person name="Brutnell T.P."/>
            <person name="Carpita N.C."/>
            <person name="Chaparro C."/>
            <person name="Chia J.-M."/>
            <person name="Deragon J.-M."/>
            <person name="Estill J.C."/>
            <person name="Fu Y."/>
            <person name="Jeddeloh J.A."/>
            <person name="Han Y."/>
            <person name="Lee H."/>
            <person name="Li P."/>
            <person name="Lisch D.R."/>
            <person name="Liu S."/>
            <person name="Liu Z."/>
            <person name="Nagel D.H."/>
            <person name="McCann M.C."/>
            <person name="SanMiguel P."/>
            <person name="Myers A.M."/>
            <person name="Nettleton D."/>
            <person name="Nguyen J."/>
            <person name="Penning B.W."/>
            <person name="Ponnala L."/>
            <person name="Schneider K.L."/>
            <person name="Schwartz D.C."/>
            <person name="Sharma A."/>
            <person name="Soderlund C."/>
            <person name="Springer N.M."/>
            <person name="Sun Q."/>
            <person name="Wang H."/>
            <person name="Waterman M."/>
            <person name="Westerman R."/>
            <person name="Wolfgruber T.K."/>
            <person name="Yang L."/>
            <person name="Yu Y."/>
            <person name="Zhang L."/>
            <person name="Zhou S."/>
            <person name="Zhu Q."/>
            <person name="Bennetzen J.L."/>
            <person name="Dawe R.K."/>
            <person name="Jiang J."/>
            <person name="Jiang N."/>
            <person name="Presting G.G."/>
            <person name="Wessler S.R."/>
            <person name="Aluru S."/>
            <person name="Martienssen R.A."/>
            <person name="Clifton S.W."/>
            <person name="McCombie W.R."/>
            <person name="Wing R.A."/>
            <person name="Wilson R.K."/>
        </authorList>
    </citation>
    <scope>NUCLEOTIDE SEQUENCE [LARGE SCALE GENOMIC DNA]</scope>
    <source>
        <strain evidence="2">cv. B73</strain>
    </source>
</reference>
<dbReference type="InParanoid" id="A0A804U7F6"/>
<dbReference type="Gramene" id="Zm00001eb231190_T001">
    <property type="protein sequence ID" value="Zm00001eb231190_P001"/>
    <property type="gene ID" value="Zm00001eb231190"/>
</dbReference>